<accession>A0ACC3AB32</accession>
<evidence type="ECO:0000313" key="1">
    <source>
        <dbReference type="EMBL" id="KAJ9658692.1"/>
    </source>
</evidence>
<reference evidence="1" key="1">
    <citation type="submission" date="2022-10" db="EMBL/GenBank/DDBJ databases">
        <title>Culturing micro-colonial fungi from biological soil crusts in the Mojave desert and describing Neophaeococcomyces mojavensis, and introducing the new genera and species Taxawa tesnikishii.</title>
        <authorList>
            <person name="Kurbessoian T."/>
            <person name="Stajich J.E."/>
        </authorList>
    </citation>
    <scope>NUCLEOTIDE SEQUENCE</scope>
    <source>
        <strain evidence="1">JES_112</strain>
    </source>
</reference>
<evidence type="ECO:0000313" key="2">
    <source>
        <dbReference type="Proteomes" id="UP001172386"/>
    </source>
</evidence>
<organism evidence="1 2">
    <name type="scientific">Neophaeococcomyces mojaviensis</name>
    <dbReference type="NCBI Taxonomy" id="3383035"/>
    <lineage>
        <taxon>Eukaryota</taxon>
        <taxon>Fungi</taxon>
        <taxon>Dikarya</taxon>
        <taxon>Ascomycota</taxon>
        <taxon>Pezizomycotina</taxon>
        <taxon>Eurotiomycetes</taxon>
        <taxon>Chaetothyriomycetidae</taxon>
        <taxon>Chaetothyriales</taxon>
        <taxon>Chaetothyriales incertae sedis</taxon>
        <taxon>Neophaeococcomyces</taxon>
    </lineage>
</organism>
<dbReference type="EMBL" id="JAPDRQ010000048">
    <property type="protein sequence ID" value="KAJ9658692.1"/>
    <property type="molecule type" value="Genomic_DNA"/>
</dbReference>
<dbReference type="Proteomes" id="UP001172386">
    <property type="component" value="Unassembled WGS sequence"/>
</dbReference>
<proteinExistence type="predicted"/>
<keyword evidence="2" id="KW-1185">Reference proteome</keyword>
<gene>
    <name evidence="1" type="ORF">H2198_003570</name>
</gene>
<sequence>MPRLSQLAIASALTLMVSAQASTTVTNIFIPFADQQPLDASIIAESNNVATLAVQCAPGTDSSDCGFPEPITLTVGPSTFHYSPSGVYNILGELDCKVTGTTEASCIATQGVYDTASLATATDSDWVTKPASTSTTTSGVLTGSELFFVSVTVTAGLEKATGAASEITGAGTTATGKTSGSITVSGSTTRISGGNAGSSTTGSSSSVIPSASGNVAAGVSPGMVYSGVLMALAALPMMLL</sequence>
<comment type="caution">
    <text evidence="1">The sequence shown here is derived from an EMBL/GenBank/DDBJ whole genome shotgun (WGS) entry which is preliminary data.</text>
</comment>
<name>A0ACC3AB32_9EURO</name>
<protein>
    <submittedName>
        <fullName evidence="1">Uncharacterized protein</fullName>
    </submittedName>
</protein>